<dbReference type="PANTHER" id="PTHR23423">
    <property type="entry name" value="ORGANIC SOLUTE TRANSPORTER-RELATED"/>
    <property type="match status" value="1"/>
</dbReference>
<feature type="transmembrane region" description="Helical" evidence="6">
    <location>
        <begin position="276"/>
        <end position="297"/>
    </location>
</feature>
<keyword evidence="3 6" id="KW-1133">Transmembrane helix</keyword>
<evidence type="ECO:0000256" key="5">
    <source>
        <dbReference type="SAM" id="MobiDB-lite"/>
    </source>
</evidence>
<feature type="transmembrane region" description="Helical" evidence="6">
    <location>
        <begin position="29"/>
        <end position="50"/>
    </location>
</feature>
<organism evidence="7 8">
    <name type="scientific">Armillaria novae-zelandiae</name>
    <dbReference type="NCBI Taxonomy" id="153914"/>
    <lineage>
        <taxon>Eukaryota</taxon>
        <taxon>Fungi</taxon>
        <taxon>Dikarya</taxon>
        <taxon>Basidiomycota</taxon>
        <taxon>Agaricomycotina</taxon>
        <taxon>Agaricomycetes</taxon>
        <taxon>Agaricomycetidae</taxon>
        <taxon>Agaricales</taxon>
        <taxon>Marasmiineae</taxon>
        <taxon>Physalacriaceae</taxon>
        <taxon>Armillaria</taxon>
    </lineage>
</organism>
<dbReference type="Pfam" id="PF03619">
    <property type="entry name" value="Solute_trans_a"/>
    <property type="match status" value="1"/>
</dbReference>
<feature type="transmembrane region" description="Helical" evidence="6">
    <location>
        <begin position="64"/>
        <end position="86"/>
    </location>
</feature>
<feature type="compositionally biased region" description="Polar residues" evidence="5">
    <location>
        <begin position="870"/>
        <end position="880"/>
    </location>
</feature>
<keyword evidence="8" id="KW-1185">Reference proteome</keyword>
<evidence type="ECO:0000256" key="6">
    <source>
        <dbReference type="SAM" id="Phobius"/>
    </source>
</evidence>
<feature type="transmembrane region" description="Helical" evidence="6">
    <location>
        <begin position="211"/>
        <end position="233"/>
    </location>
</feature>
<comment type="subcellular location">
    <subcellularLocation>
        <location evidence="1">Membrane</location>
        <topology evidence="1">Multi-pass membrane protein</topology>
    </subcellularLocation>
</comment>
<dbReference type="AlphaFoldDB" id="A0AA39UNI5"/>
<evidence type="ECO:0000313" key="7">
    <source>
        <dbReference type="EMBL" id="KAK0486030.1"/>
    </source>
</evidence>
<keyword evidence="2 6" id="KW-0812">Transmembrane</keyword>
<sequence>RTGRCHKQEAQSGPSLLQNGDLVFQAHHVGWIVATSFTLVAMATSFWLIIKHLQWYTNKREQRYIVRILLLVPIYAVISLASYFFWNHSTPLLLVRDCYESTVLTSFFYLLLNYLSPDPDEQRAIFMKVGLSREADAKARLAREEPKKWVFPLGSVKWKPSDGLYFLQWMKWGVLQYCVVRPLWDYSRRLSFWITMGLYCEESYGLGWGHVYIVIIVSLSVTIAMYCLIQLYVPVAEILRPHRPLLKLFAIKAVVFLTFWQATFLSNTKYMTAADINIGIGALLETFEMMLFGFLHIRAFTYKDYRPFHDPESKDSPPSRTPILRSLGHAMDFRETFREIWQGCPKHDEGAKRIAHYESAFGKARKSHLDGPKSAFIDRKRLYDAEKLETHAATFPAVHIDVDERVDIGGQRQWLGLGNDYGYGVRRERSDSLEVQIERELERRGYGSHIPGRGHIKAAPTEGEPVGDHRQQRSWWRSVYNRVSQSGQDVDEEEVHITGPSRRLSKRKSKSKRSRQQSRDADARSLLHDPNNFDDPPPPSLIRKSRDQDQYSWNHDSAYYIPGEHGAAPQEDMLAPLSVFSEHRSSHVQRKQQRHMSSSGTSKSRNNSRRVDSDSARPVSIPSQHPSLVHLTRSDSLFGRVFPPSTDHETSIRHAPVTHETNVYDIGLAGERSTLHAQVDVGAQLATNATAGIPVEIVDPTFDDRMTGTQRSHERESAISRPQLHVDTSINETNDTEIIYSSPDTMTPSTSPPPPSRGLRRSSAQVYSPSEVAARRQQRRTSAPSRHHTYIPQPANRPYPDYRLLECRPTSSTNPHANLITCYSEDNLGSDITQPSHSETLDAEKYPTKMGYPGLPLRPPDRGQYPPSGSRPSQTQDLTS</sequence>
<feature type="region of interest" description="Disordered" evidence="5">
    <location>
        <begin position="707"/>
        <end position="800"/>
    </location>
</feature>
<feature type="region of interest" description="Disordered" evidence="5">
    <location>
        <begin position="830"/>
        <end position="880"/>
    </location>
</feature>
<accession>A0AA39UNI5</accession>
<keyword evidence="4 6" id="KW-0472">Membrane</keyword>
<feature type="region of interest" description="Disordered" evidence="5">
    <location>
        <begin position="486"/>
        <end position="549"/>
    </location>
</feature>
<dbReference type="GO" id="GO:0016020">
    <property type="term" value="C:membrane"/>
    <property type="evidence" value="ECO:0007669"/>
    <property type="project" value="UniProtKB-SubCell"/>
</dbReference>
<evidence type="ECO:0000256" key="4">
    <source>
        <dbReference type="ARBA" id="ARBA00023136"/>
    </source>
</evidence>
<evidence type="ECO:0000256" key="2">
    <source>
        <dbReference type="ARBA" id="ARBA00022692"/>
    </source>
</evidence>
<evidence type="ECO:0000256" key="3">
    <source>
        <dbReference type="ARBA" id="ARBA00022989"/>
    </source>
</evidence>
<reference evidence="7" key="1">
    <citation type="submission" date="2023-06" db="EMBL/GenBank/DDBJ databases">
        <authorList>
            <consortium name="Lawrence Berkeley National Laboratory"/>
            <person name="Ahrendt S."/>
            <person name="Sahu N."/>
            <person name="Indic B."/>
            <person name="Wong-Bajracharya J."/>
            <person name="Merenyi Z."/>
            <person name="Ke H.-M."/>
            <person name="Monk M."/>
            <person name="Kocsube S."/>
            <person name="Drula E."/>
            <person name="Lipzen A."/>
            <person name="Balint B."/>
            <person name="Henrissat B."/>
            <person name="Andreopoulos B."/>
            <person name="Martin F.M."/>
            <person name="Harder C.B."/>
            <person name="Rigling D."/>
            <person name="Ford K.L."/>
            <person name="Foster G.D."/>
            <person name="Pangilinan J."/>
            <person name="Papanicolaou A."/>
            <person name="Barry K."/>
            <person name="LaButti K."/>
            <person name="Viragh M."/>
            <person name="Koriabine M."/>
            <person name="Yan M."/>
            <person name="Riley R."/>
            <person name="Champramary S."/>
            <person name="Plett K.L."/>
            <person name="Tsai I.J."/>
            <person name="Slot J."/>
            <person name="Sipos G."/>
            <person name="Plett J."/>
            <person name="Nagy L.G."/>
            <person name="Grigoriev I.V."/>
        </authorList>
    </citation>
    <scope>NUCLEOTIDE SEQUENCE</scope>
    <source>
        <strain evidence="7">ICMP 16352</strain>
    </source>
</reference>
<evidence type="ECO:0000256" key="1">
    <source>
        <dbReference type="ARBA" id="ARBA00004141"/>
    </source>
</evidence>
<feature type="compositionally biased region" description="Basic and acidic residues" evidence="5">
    <location>
        <begin position="707"/>
        <end position="718"/>
    </location>
</feature>
<name>A0AA39UNI5_9AGAR</name>
<dbReference type="SMART" id="SM01417">
    <property type="entry name" value="Solute_trans_a"/>
    <property type="match status" value="1"/>
</dbReference>
<feature type="compositionally biased region" description="Basic and acidic residues" evidence="5">
    <location>
        <begin position="517"/>
        <end position="527"/>
    </location>
</feature>
<feature type="non-terminal residue" evidence="7">
    <location>
        <position position="880"/>
    </location>
</feature>
<proteinExistence type="predicted"/>
<protein>
    <submittedName>
        <fullName evidence="7">Organic solute transporter Ostalpha-domain-containing protein</fullName>
    </submittedName>
</protein>
<feature type="region of interest" description="Disordered" evidence="5">
    <location>
        <begin position="582"/>
        <end position="628"/>
    </location>
</feature>
<feature type="region of interest" description="Disordered" evidence="5">
    <location>
        <begin position="444"/>
        <end position="471"/>
    </location>
</feature>
<feature type="compositionally biased region" description="Basic residues" evidence="5">
    <location>
        <begin position="503"/>
        <end position="516"/>
    </location>
</feature>
<feature type="transmembrane region" description="Helical" evidence="6">
    <location>
        <begin position="245"/>
        <end position="264"/>
    </location>
</feature>
<dbReference type="Proteomes" id="UP001175227">
    <property type="component" value="Unassembled WGS sequence"/>
</dbReference>
<evidence type="ECO:0000313" key="8">
    <source>
        <dbReference type="Proteomes" id="UP001175227"/>
    </source>
</evidence>
<dbReference type="EMBL" id="JAUEPR010000004">
    <property type="protein sequence ID" value="KAK0486030.1"/>
    <property type="molecule type" value="Genomic_DNA"/>
</dbReference>
<comment type="caution">
    <text evidence="7">The sequence shown here is derived from an EMBL/GenBank/DDBJ whole genome shotgun (WGS) entry which is preliminary data.</text>
</comment>
<dbReference type="InterPro" id="IPR005178">
    <property type="entry name" value="Ostalpha/TMEM184C"/>
</dbReference>
<gene>
    <name evidence="7" type="ORF">IW261DRAFT_1453329</name>
</gene>